<gene>
    <name evidence="2" type="ORF">TRAPUB_5974</name>
</gene>
<evidence type="ECO:0000256" key="1">
    <source>
        <dbReference type="SAM" id="MobiDB-lite"/>
    </source>
</evidence>
<accession>A0A1M2W749</accession>
<feature type="compositionally biased region" description="Basic and acidic residues" evidence="1">
    <location>
        <begin position="89"/>
        <end position="99"/>
    </location>
</feature>
<feature type="region of interest" description="Disordered" evidence="1">
    <location>
        <begin position="85"/>
        <end position="112"/>
    </location>
</feature>
<name>A0A1M2W749_TRAPU</name>
<feature type="region of interest" description="Disordered" evidence="1">
    <location>
        <begin position="34"/>
        <end position="72"/>
    </location>
</feature>
<dbReference type="EMBL" id="MNAD01000147">
    <property type="protein sequence ID" value="OJT15646.1"/>
    <property type="molecule type" value="Genomic_DNA"/>
</dbReference>
<dbReference type="OMA" id="NDIWHTT"/>
<sequence>MDYKTEAPYDPQATAVQNLTTTIEALEHRLRLLRASAPARSTDNTRVPPPRPKRSDLRLRSAPLPPKVSTGEDLAVLDAAENTLNDQAVEARRREESRAHSKNRAPPVPEDVTTNITMNAETGKNKERVEVAPKLTIKIKPRMSLQDRFSVQIVAANNHTTLWDVGNSYSYSWAGMLVVQDASPTLYTHVRDVIQDFAIDFRAIAEPITHPFKSSSLSLSPENDIWHTTYRHVRTDSNWGSPDPGQTGDIMVDSSYSREKSEEAGGPLTWRISFWVPVPAYLFARAESKTFVCQASVTIRHADRGAQQTISVRAEDIAVGIERLWTLQLCGTASPALPSE</sequence>
<protein>
    <submittedName>
        <fullName evidence="2">Uncharacterized protein</fullName>
    </submittedName>
</protein>
<organism evidence="2 3">
    <name type="scientific">Trametes pubescens</name>
    <name type="common">White-rot fungus</name>
    <dbReference type="NCBI Taxonomy" id="154538"/>
    <lineage>
        <taxon>Eukaryota</taxon>
        <taxon>Fungi</taxon>
        <taxon>Dikarya</taxon>
        <taxon>Basidiomycota</taxon>
        <taxon>Agaricomycotina</taxon>
        <taxon>Agaricomycetes</taxon>
        <taxon>Polyporales</taxon>
        <taxon>Polyporaceae</taxon>
        <taxon>Trametes</taxon>
    </lineage>
</organism>
<reference evidence="2 3" key="1">
    <citation type="submission" date="2016-10" db="EMBL/GenBank/DDBJ databases">
        <title>Genome sequence of the basidiomycete white-rot fungus Trametes pubescens.</title>
        <authorList>
            <person name="Makela M.R."/>
            <person name="Granchi Z."/>
            <person name="Peng M."/>
            <person name="De Vries R.P."/>
            <person name="Grigoriev I."/>
            <person name="Riley R."/>
            <person name="Hilden K."/>
        </authorList>
    </citation>
    <scope>NUCLEOTIDE SEQUENCE [LARGE SCALE GENOMIC DNA]</scope>
    <source>
        <strain evidence="2 3">FBCC735</strain>
    </source>
</reference>
<dbReference type="Proteomes" id="UP000184267">
    <property type="component" value="Unassembled WGS sequence"/>
</dbReference>
<proteinExistence type="predicted"/>
<evidence type="ECO:0000313" key="2">
    <source>
        <dbReference type="EMBL" id="OJT15646.1"/>
    </source>
</evidence>
<evidence type="ECO:0000313" key="3">
    <source>
        <dbReference type="Proteomes" id="UP000184267"/>
    </source>
</evidence>
<keyword evidence="3" id="KW-1185">Reference proteome</keyword>
<dbReference type="AlphaFoldDB" id="A0A1M2W749"/>
<feature type="region of interest" description="Disordered" evidence="1">
    <location>
        <begin position="236"/>
        <end position="256"/>
    </location>
</feature>
<dbReference type="OrthoDB" id="3059771at2759"/>
<comment type="caution">
    <text evidence="2">The sequence shown here is derived from an EMBL/GenBank/DDBJ whole genome shotgun (WGS) entry which is preliminary data.</text>
</comment>